<evidence type="ECO:0000313" key="2">
    <source>
        <dbReference type="Proteomes" id="UP000729402"/>
    </source>
</evidence>
<evidence type="ECO:0000313" key="1">
    <source>
        <dbReference type="EMBL" id="KAG8086960.1"/>
    </source>
</evidence>
<sequence length="107" mass="12330">MHNLLVRIFQFKCLFQFQFSSPAKRSLPATSLYDRANCVLSPRHKSVLVFVPRSLPSVTRFLRFCRLDDGPPRCVCSEWRLLHRNSISGRFWGGRLEGCVLVGVLSF</sequence>
<dbReference type="AlphaFoldDB" id="A0A8J5WCK1"/>
<organism evidence="1 2">
    <name type="scientific">Zizania palustris</name>
    <name type="common">Northern wild rice</name>
    <dbReference type="NCBI Taxonomy" id="103762"/>
    <lineage>
        <taxon>Eukaryota</taxon>
        <taxon>Viridiplantae</taxon>
        <taxon>Streptophyta</taxon>
        <taxon>Embryophyta</taxon>
        <taxon>Tracheophyta</taxon>
        <taxon>Spermatophyta</taxon>
        <taxon>Magnoliopsida</taxon>
        <taxon>Liliopsida</taxon>
        <taxon>Poales</taxon>
        <taxon>Poaceae</taxon>
        <taxon>BOP clade</taxon>
        <taxon>Oryzoideae</taxon>
        <taxon>Oryzeae</taxon>
        <taxon>Zizaniinae</taxon>
        <taxon>Zizania</taxon>
    </lineage>
</organism>
<dbReference type="Proteomes" id="UP000729402">
    <property type="component" value="Unassembled WGS sequence"/>
</dbReference>
<comment type="caution">
    <text evidence="1">The sequence shown here is derived from an EMBL/GenBank/DDBJ whole genome shotgun (WGS) entry which is preliminary data.</text>
</comment>
<accession>A0A8J5WCK1</accession>
<dbReference type="EMBL" id="JAAALK010000082">
    <property type="protein sequence ID" value="KAG8086960.1"/>
    <property type="molecule type" value="Genomic_DNA"/>
</dbReference>
<proteinExistence type="predicted"/>
<name>A0A8J5WCK1_ZIZPA</name>
<protein>
    <submittedName>
        <fullName evidence="1">Uncharacterized protein</fullName>
    </submittedName>
</protein>
<keyword evidence="2" id="KW-1185">Reference proteome</keyword>
<reference evidence="1" key="1">
    <citation type="journal article" date="2021" name="bioRxiv">
        <title>Whole Genome Assembly and Annotation of Northern Wild Rice, Zizania palustris L., Supports a Whole Genome Duplication in the Zizania Genus.</title>
        <authorList>
            <person name="Haas M."/>
            <person name="Kono T."/>
            <person name="Macchietto M."/>
            <person name="Millas R."/>
            <person name="McGilp L."/>
            <person name="Shao M."/>
            <person name="Duquette J."/>
            <person name="Hirsch C.N."/>
            <person name="Kimball J."/>
        </authorList>
    </citation>
    <scope>NUCLEOTIDE SEQUENCE</scope>
    <source>
        <tissue evidence="1">Fresh leaf tissue</tissue>
    </source>
</reference>
<gene>
    <name evidence="1" type="ORF">GUJ93_ZPchr0010g7956</name>
</gene>
<reference evidence="1" key="2">
    <citation type="submission" date="2021-02" db="EMBL/GenBank/DDBJ databases">
        <authorList>
            <person name="Kimball J.A."/>
            <person name="Haas M.W."/>
            <person name="Macchietto M."/>
            <person name="Kono T."/>
            <person name="Duquette J."/>
            <person name="Shao M."/>
        </authorList>
    </citation>
    <scope>NUCLEOTIDE SEQUENCE</scope>
    <source>
        <tissue evidence="1">Fresh leaf tissue</tissue>
    </source>
</reference>